<dbReference type="Gene3D" id="2.40.30.170">
    <property type="match status" value="1"/>
</dbReference>
<evidence type="ECO:0000259" key="4">
    <source>
        <dbReference type="Pfam" id="PF25973"/>
    </source>
</evidence>
<dbReference type="Gene3D" id="1.10.287.470">
    <property type="entry name" value="Helix hairpin bin"/>
    <property type="match status" value="1"/>
</dbReference>
<reference evidence="5 6" key="1">
    <citation type="journal article" date="2017" name="DNA Res.">
        <title>Complete genome sequence and expression profile of the commercial lytic enzyme producer Lysobacter enzymogenes M497-1.</title>
        <authorList>
            <person name="Takami H."/>
            <person name="Toyoda A."/>
            <person name="Uchiyama I."/>
            <person name="Itoh T."/>
            <person name="Takaki Y."/>
            <person name="Arai W."/>
            <person name="Nishi S."/>
            <person name="Kawai M."/>
            <person name="Shinya K."/>
            <person name="Ikeda H."/>
        </authorList>
    </citation>
    <scope>NUCLEOTIDE SEQUENCE [LARGE SCALE GENOMIC DNA]</scope>
    <source>
        <strain evidence="5 6">M497-1</strain>
    </source>
</reference>
<dbReference type="Proteomes" id="UP000218824">
    <property type="component" value="Chromosome"/>
</dbReference>
<dbReference type="InterPro" id="IPR006311">
    <property type="entry name" value="TAT_signal"/>
</dbReference>
<dbReference type="Pfam" id="PF25954">
    <property type="entry name" value="Beta-barrel_RND_2"/>
    <property type="match status" value="1"/>
</dbReference>
<dbReference type="PANTHER" id="PTHR30469:SF37">
    <property type="entry name" value="RAGD PROTEIN"/>
    <property type="match status" value="1"/>
</dbReference>
<keyword evidence="2" id="KW-0732">Signal</keyword>
<feature type="chain" id="PRO_5043560662" evidence="2">
    <location>
        <begin position="31"/>
        <end position="386"/>
    </location>
</feature>
<evidence type="ECO:0000313" key="5">
    <source>
        <dbReference type="EMBL" id="BAW00087.1"/>
    </source>
</evidence>
<dbReference type="RefSeq" id="WP_096381946.1">
    <property type="nucleotide sequence ID" value="NZ_AP014940.1"/>
</dbReference>
<evidence type="ECO:0000313" key="6">
    <source>
        <dbReference type="Proteomes" id="UP000218824"/>
    </source>
</evidence>
<accession>A0AAU9ANH5</accession>
<dbReference type="InterPro" id="IPR058792">
    <property type="entry name" value="Beta-barrel_RND_2"/>
</dbReference>
<dbReference type="GO" id="GO:0015562">
    <property type="term" value="F:efflux transmembrane transporter activity"/>
    <property type="evidence" value="ECO:0007669"/>
    <property type="project" value="TreeGrafter"/>
</dbReference>
<proteinExistence type="inferred from homology"/>
<evidence type="ECO:0000256" key="1">
    <source>
        <dbReference type="ARBA" id="ARBA00009477"/>
    </source>
</evidence>
<protein>
    <submittedName>
        <fullName evidence="5">Membrane-fusion protein</fullName>
    </submittedName>
</protein>
<evidence type="ECO:0000259" key="3">
    <source>
        <dbReference type="Pfam" id="PF25954"/>
    </source>
</evidence>
<dbReference type="SUPFAM" id="SSF111369">
    <property type="entry name" value="HlyD-like secretion proteins"/>
    <property type="match status" value="1"/>
</dbReference>
<dbReference type="GeneID" id="83066375"/>
<organism evidence="5 6">
    <name type="scientific">Lysobacter enzymogenes</name>
    <dbReference type="NCBI Taxonomy" id="69"/>
    <lineage>
        <taxon>Bacteria</taxon>
        <taxon>Pseudomonadati</taxon>
        <taxon>Pseudomonadota</taxon>
        <taxon>Gammaproteobacteria</taxon>
        <taxon>Lysobacterales</taxon>
        <taxon>Lysobacteraceae</taxon>
        <taxon>Lysobacter</taxon>
    </lineage>
</organism>
<comment type="similarity">
    <text evidence="1">Belongs to the membrane fusion protein (MFP) (TC 8.A.1) family.</text>
</comment>
<dbReference type="Gene3D" id="2.40.50.100">
    <property type="match status" value="1"/>
</dbReference>
<sequence length="386" mass="40044">MNRSIPTQATVRAPSLRTALSLAVAGLVLAAATGCGRSEAETAQAPATPEVLTVQAKPADAAYDLSLPARAQAGESAALYARATGFVSERKVELGDKVGAGQVLATISAPEIDQAVREARAVLAQTTADEELAKINFQRAQQLIGTGAVSKEYFSDRKGTFDVAVAARNAAQARLTSALERQSFTAVRAPFAGVVVARNIERGDRVVGDSATATVPMFEVAVLDPLRVVVDVPQNVSLQIQNGLQAEVTFPELPGQVFKAEVARSARALSRDAGVMRTELRLPNPDGRIPAGMVGSARLHLPRAAAAVVLPVSTVVQRAAGTQIATVTQGSTLAYRDVTLGRNLGNEIEVLTGIAPGDTVVLAPNALLADGNKVSAKALPPPAKKS</sequence>
<dbReference type="PROSITE" id="PS51318">
    <property type="entry name" value="TAT"/>
    <property type="match status" value="1"/>
</dbReference>
<dbReference type="NCBIfam" id="TIGR01730">
    <property type="entry name" value="RND_mfp"/>
    <property type="match status" value="1"/>
</dbReference>
<dbReference type="PANTHER" id="PTHR30469">
    <property type="entry name" value="MULTIDRUG RESISTANCE PROTEIN MDTA"/>
    <property type="match status" value="1"/>
</dbReference>
<dbReference type="InterPro" id="IPR058647">
    <property type="entry name" value="BSH_CzcB-like"/>
</dbReference>
<feature type="signal peptide" evidence="2">
    <location>
        <begin position="1"/>
        <end position="30"/>
    </location>
</feature>
<dbReference type="Pfam" id="PF25973">
    <property type="entry name" value="BSH_CzcB"/>
    <property type="match status" value="1"/>
</dbReference>
<feature type="domain" description="CzcB-like barrel-sandwich hybrid" evidence="4">
    <location>
        <begin position="77"/>
        <end position="214"/>
    </location>
</feature>
<dbReference type="EMBL" id="AP014940">
    <property type="protein sequence ID" value="BAW00087.1"/>
    <property type="molecule type" value="Genomic_DNA"/>
</dbReference>
<name>A0AAU9ANH5_LYSEN</name>
<feature type="domain" description="CusB-like beta-barrel" evidence="3">
    <location>
        <begin position="228"/>
        <end position="300"/>
    </location>
</feature>
<dbReference type="AlphaFoldDB" id="A0AAU9ANH5"/>
<dbReference type="PROSITE" id="PS51257">
    <property type="entry name" value="PROKAR_LIPOPROTEIN"/>
    <property type="match status" value="1"/>
</dbReference>
<dbReference type="GO" id="GO:1990281">
    <property type="term" value="C:efflux pump complex"/>
    <property type="evidence" value="ECO:0007669"/>
    <property type="project" value="TreeGrafter"/>
</dbReference>
<dbReference type="InterPro" id="IPR006143">
    <property type="entry name" value="RND_pump_MFP"/>
</dbReference>
<dbReference type="KEGG" id="lem:LEN_4599"/>
<dbReference type="Gene3D" id="2.40.420.20">
    <property type="match status" value="1"/>
</dbReference>
<gene>
    <name evidence="5" type="ORF">LEN_4599</name>
</gene>
<evidence type="ECO:0000256" key="2">
    <source>
        <dbReference type="SAM" id="SignalP"/>
    </source>
</evidence>